<comment type="similarity">
    <text evidence="2 13">Belongs to the unc-5 family.</text>
</comment>
<feature type="domain" description="ZU5" evidence="17">
    <location>
        <begin position="635"/>
        <end position="782"/>
    </location>
</feature>
<keyword evidence="6" id="KW-0677">Repeat</keyword>
<dbReference type="InterPro" id="IPR036383">
    <property type="entry name" value="TSP1_rpt_sf"/>
</dbReference>
<feature type="region of interest" description="Disordered" evidence="14">
    <location>
        <begin position="306"/>
        <end position="338"/>
    </location>
</feature>
<feature type="signal peptide" evidence="13">
    <location>
        <begin position="1"/>
        <end position="26"/>
    </location>
</feature>
<evidence type="ECO:0000256" key="9">
    <source>
        <dbReference type="ARBA" id="ARBA00023157"/>
    </source>
</evidence>
<dbReference type="GO" id="GO:0005886">
    <property type="term" value="C:plasma membrane"/>
    <property type="evidence" value="ECO:0007669"/>
    <property type="project" value="UniProtKB-SubCell"/>
</dbReference>
<dbReference type="RefSeq" id="XP_055875977.1">
    <property type="nucleotide sequence ID" value="XM_056020002.1"/>
</dbReference>
<name>A0A9W2ZLY1_BIOGL</name>
<dbReference type="SUPFAM" id="SSF47986">
    <property type="entry name" value="DEATH domain"/>
    <property type="match status" value="1"/>
</dbReference>
<proteinExistence type="inferred from homology"/>
<accession>A0A9W2ZLY1</accession>
<dbReference type="InterPro" id="IPR000488">
    <property type="entry name" value="Death_dom"/>
</dbReference>
<feature type="region of interest" description="Disordered" evidence="14">
    <location>
        <begin position="507"/>
        <end position="542"/>
    </location>
</feature>
<dbReference type="OMA" id="CECQAWS"/>
<dbReference type="InterPro" id="IPR013783">
    <property type="entry name" value="Ig-like_fold"/>
</dbReference>
<dbReference type="PROSITE" id="PS50017">
    <property type="entry name" value="DEATH_DOMAIN"/>
    <property type="match status" value="1"/>
</dbReference>
<dbReference type="InterPro" id="IPR036179">
    <property type="entry name" value="Ig-like_dom_sf"/>
</dbReference>
<dbReference type="Proteomes" id="UP001165740">
    <property type="component" value="Chromosome 2"/>
</dbReference>
<feature type="transmembrane region" description="Helical" evidence="13">
    <location>
        <begin position="356"/>
        <end position="378"/>
    </location>
</feature>
<evidence type="ECO:0000259" key="15">
    <source>
        <dbReference type="PROSITE" id="PS50017"/>
    </source>
</evidence>
<feature type="compositionally biased region" description="Low complexity" evidence="14">
    <location>
        <begin position="519"/>
        <end position="542"/>
    </location>
</feature>
<dbReference type="SUPFAM" id="SSF82895">
    <property type="entry name" value="TSP-1 type 1 repeat"/>
    <property type="match status" value="1"/>
</dbReference>
<feature type="region of interest" description="Disordered" evidence="14">
    <location>
        <begin position="429"/>
        <end position="493"/>
    </location>
</feature>
<dbReference type="Pfam" id="PF07679">
    <property type="entry name" value="I-set"/>
    <property type="match status" value="1"/>
</dbReference>
<keyword evidence="18" id="KW-1185">Reference proteome</keyword>
<keyword evidence="11" id="KW-0325">Glycoprotein</keyword>
<dbReference type="SMART" id="SM00218">
    <property type="entry name" value="ZU5"/>
    <property type="match status" value="1"/>
</dbReference>
<dbReference type="InterPro" id="IPR013098">
    <property type="entry name" value="Ig_I-set"/>
</dbReference>
<keyword evidence="8 13" id="KW-0472">Membrane</keyword>
<dbReference type="InterPro" id="IPR057755">
    <property type="entry name" value="UNC5A-D-like_N"/>
</dbReference>
<evidence type="ECO:0000256" key="13">
    <source>
        <dbReference type="RuleBase" id="RU367033"/>
    </source>
</evidence>
<dbReference type="Pfam" id="PF17217">
    <property type="entry name" value="UPA"/>
    <property type="match status" value="1"/>
</dbReference>
<dbReference type="SUPFAM" id="SSF48726">
    <property type="entry name" value="Immunoglobulin"/>
    <property type="match status" value="1"/>
</dbReference>
<evidence type="ECO:0000313" key="22">
    <source>
        <dbReference type="RefSeq" id="XP_055875978.1"/>
    </source>
</evidence>
<evidence type="ECO:0000256" key="8">
    <source>
        <dbReference type="ARBA" id="ARBA00023136"/>
    </source>
</evidence>
<dbReference type="Gene3D" id="1.10.533.10">
    <property type="entry name" value="Death Domain, Fas"/>
    <property type="match status" value="1"/>
</dbReference>
<evidence type="ECO:0000256" key="2">
    <source>
        <dbReference type="ARBA" id="ARBA00009844"/>
    </source>
</evidence>
<feature type="domain" description="Ig-like" evidence="16">
    <location>
        <begin position="136"/>
        <end position="242"/>
    </location>
</feature>
<protein>
    <recommendedName>
        <fullName evidence="13">Netrin receptor UNC5</fullName>
    </recommendedName>
</protein>
<dbReference type="CDD" id="cd08781">
    <property type="entry name" value="Death_UNC5-like"/>
    <property type="match status" value="1"/>
</dbReference>
<gene>
    <name evidence="19 20 21 22" type="primary">LOC106077997</name>
</gene>
<keyword evidence="4 13" id="KW-0812">Transmembrane</keyword>
<feature type="chain" id="PRO_5044522201" description="Netrin receptor UNC5" evidence="13">
    <location>
        <begin position="27"/>
        <end position="1066"/>
    </location>
</feature>
<evidence type="ECO:0000256" key="11">
    <source>
        <dbReference type="ARBA" id="ARBA00023180"/>
    </source>
</evidence>
<dbReference type="InterPro" id="IPR033772">
    <property type="entry name" value="UPA"/>
</dbReference>
<evidence type="ECO:0000256" key="3">
    <source>
        <dbReference type="ARBA" id="ARBA00022473"/>
    </source>
</evidence>
<dbReference type="Pfam" id="PF00090">
    <property type="entry name" value="TSP_1"/>
    <property type="match status" value="1"/>
</dbReference>
<dbReference type="SMART" id="SM00409">
    <property type="entry name" value="IG"/>
    <property type="match status" value="1"/>
</dbReference>
<evidence type="ECO:0000256" key="1">
    <source>
        <dbReference type="ARBA" id="ARBA00004479"/>
    </source>
</evidence>
<evidence type="ECO:0000256" key="14">
    <source>
        <dbReference type="SAM" id="MobiDB-lite"/>
    </source>
</evidence>
<evidence type="ECO:0000259" key="16">
    <source>
        <dbReference type="PROSITE" id="PS50835"/>
    </source>
</evidence>
<evidence type="ECO:0000313" key="19">
    <source>
        <dbReference type="RefSeq" id="XP_055875975.1"/>
    </source>
</evidence>
<keyword evidence="7 13" id="KW-1133">Transmembrane helix</keyword>
<evidence type="ECO:0000256" key="6">
    <source>
        <dbReference type="ARBA" id="ARBA00022737"/>
    </source>
</evidence>
<dbReference type="PANTHER" id="PTHR12582:SF47">
    <property type="entry name" value="NETRIN RECEPTOR UNC-5"/>
    <property type="match status" value="1"/>
</dbReference>
<dbReference type="InterPro" id="IPR000906">
    <property type="entry name" value="ZU5_dom"/>
</dbReference>
<dbReference type="InterPro" id="IPR037936">
    <property type="entry name" value="UNC5A-D"/>
</dbReference>
<dbReference type="PROSITE" id="PS50835">
    <property type="entry name" value="IG_LIKE"/>
    <property type="match status" value="1"/>
</dbReference>
<dbReference type="Pfam" id="PF00531">
    <property type="entry name" value="Death"/>
    <property type="match status" value="1"/>
</dbReference>
<keyword evidence="3 13" id="KW-0217">Developmental protein</keyword>
<dbReference type="SMART" id="SM00408">
    <property type="entry name" value="IGc2"/>
    <property type="match status" value="1"/>
</dbReference>
<dbReference type="InterPro" id="IPR007110">
    <property type="entry name" value="Ig-like_dom"/>
</dbReference>
<dbReference type="FunFam" id="2.20.100.10:FF:000007">
    <property type="entry name" value="Thrombospondin 1"/>
    <property type="match status" value="1"/>
</dbReference>
<dbReference type="Gene3D" id="2.60.220.30">
    <property type="match status" value="1"/>
</dbReference>
<dbReference type="RefSeq" id="XP_055875978.1">
    <property type="nucleotide sequence ID" value="XM_056020003.1"/>
</dbReference>
<feature type="region of interest" description="Disordered" evidence="14">
    <location>
        <begin position="389"/>
        <end position="415"/>
    </location>
</feature>
<evidence type="ECO:0000259" key="17">
    <source>
        <dbReference type="PROSITE" id="PS51145"/>
    </source>
</evidence>
<keyword evidence="10 13" id="KW-0675">Receptor</keyword>
<dbReference type="Pfam" id="PF00791">
    <property type="entry name" value="ZU5"/>
    <property type="match status" value="1"/>
</dbReference>
<evidence type="ECO:0000313" key="21">
    <source>
        <dbReference type="RefSeq" id="XP_055875977.1"/>
    </source>
</evidence>
<dbReference type="RefSeq" id="XP_055875975.1">
    <property type="nucleotide sequence ID" value="XM_056020000.1"/>
</dbReference>
<dbReference type="PANTHER" id="PTHR12582">
    <property type="entry name" value="NETRIN RECEPTOR UNC5"/>
    <property type="match status" value="1"/>
</dbReference>
<dbReference type="AlphaFoldDB" id="A0A9W2ZLY1"/>
<sequence length="1066" mass="118108">MSARGDSFWISRALLVVLVSVAVSRGDYPFGSSDPLTQGLPEWEQQPEPNYYVVKNQPVTITCRATPAIQITFKCVGHQIPNKNIVNKEKIDPRTRRKTLESSIEVTREERDEYYGTDGYWCECTAWNNVQGTDQPQSIKSTRGVVETAFLRKRFERVPNAKRVEEGASVELACLPPEGKPLPTVFWLKDNVEINVIVDINYIITSEGHLIINQARKTDSGNYTCGAENIAQRRTSSSALLTVFVNGGWSEWTEWSDCSATCGKGKQRRSRSCTNPAPYNTGLPCEGEQQQSVTCSNPCPDKKLSPSTLSPVDDLDPTEFSHTETSSHEFPNTADPVYSKSDQATAAADKDNNVSLYIGLCVSVAVVLIVVIVVVIVCRKHNRRRNAFRDMGPDATQSLTEEEKKHKNGDMMSVPPDLTQTVVVTVQHNHHHNHSNQTYNHSQGSDESPNNNHNSMDKIPNYGGPDTPFLHDSSPSYSVPELPNIYPQSGMDMGQYSVPDAQYITSGRPYSPISQLQYQPQNSSPSFASSGPSPYSSTPTPQFFADKSGVVAQRHSGGVSQTPMSQVALTKTLMVEPTINHNLNTSIDKMVMKDNKIGLAPPACDSRPLSQCDSLQDSRQSVISVQLPGNVDTEAVTWSTFTHTGGRLVLPESGVMLTVPEGAIKKGNVEELYMAVCRDDKDRPRLTEHQTILSPVILVGPPSVQLLKPVILSFQHCANMRQGGWVLSVYKSESPIDEPPYWRRVVVLGHETINSPIYTQLDPNQCHVMTEFLNRYTLIGESVPGGRALKIYRLAAFAPAMPPSMDYSIRVYVVEDTIDALDGVIQVERKLGGKLLDKPKQIPFQDGGNNLCLTIEELSTGWRSKLAANYQEIPFRHIWSGNQNNLHCSFSLELQDRAVAKIACKIQVYQKAILSNRQTLIINCNIKDNAPTCPGSSNTLKQRTSTVNTASSTASSGFHSMVTLDPSAQVFRLVSQLPSHIKAQLCMLLDPPNARGNDWRMLAQALTVDRYINYFATKSSPTEHILDLWEARHREDTAVTDLMNILRVMGRMDAAAVLEKDNGSWL</sequence>
<keyword evidence="9" id="KW-1015">Disulfide bond</keyword>
<dbReference type="Gene3D" id="2.60.40.10">
    <property type="entry name" value="Immunoglobulins"/>
    <property type="match status" value="2"/>
</dbReference>
<evidence type="ECO:0000256" key="12">
    <source>
        <dbReference type="ARBA" id="ARBA00023319"/>
    </source>
</evidence>
<dbReference type="FunFam" id="1.10.533.10:FF:000092">
    <property type="entry name" value="Netrin receptor unc-5"/>
    <property type="match status" value="1"/>
</dbReference>
<dbReference type="InterPro" id="IPR011029">
    <property type="entry name" value="DEATH-like_dom_sf"/>
</dbReference>
<comment type="subcellular location">
    <subcellularLocation>
        <location evidence="13">Cell membrane</location>
        <topology evidence="13">Single-pass type I membrane protein</topology>
    </subcellularLocation>
    <subcellularLocation>
        <location evidence="1">Membrane</location>
        <topology evidence="1">Single-pass type I membrane protein</topology>
    </subcellularLocation>
</comment>
<keyword evidence="12 13" id="KW-0393">Immunoglobulin domain</keyword>
<reference evidence="19 20" key="1">
    <citation type="submission" date="2025-04" db="UniProtKB">
        <authorList>
            <consortium name="RefSeq"/>
        </authorList>
    </citation>
    <scope>IDENTIFICATION</scope>
</reference>
<dbReference type="PRINTS" id="PR01705">
    <property type="entry name" value="TSP1REPEAT"/>
</dbReference>
<dbReference type="InterPro" id="IPR003599">
    <property type="entry name" value="Ig_sub"/>
</dbReference>
<dbReference type="Pfam" id="PF25609">
    <property type="entry name" value="Unc5_NetrinR_N"/>
    <property type="match status" value="1"/>
</dbReference>
<evidence type="ECO:0000313" key="20">
    <source>
        <dbReference type="RefSeq" id="XP_055875976.1"/>
    </source>
</evidence>
<evidence type="ECO:0000256" key="4">
    <source>
        <dbReference type="ARBA" id="ARBA00022692"/>
    </source>
</evidence>
<dbReference type="PROSITE" id="PS51145">
    <property type="entry name" value="ZU5"/>
    <property type="match status" value="1"/>
</dbReference>
<dbReference type="InterPro" id="IPR000884">
    <property type="entry name" value="TSP1_rpt"/>
</dbReference>
<evidence type="ECO:0000256" key="5">
    <source>
        <dbReference type="ARBA" id="ARBA00022729"/>
    </source>
</evidence>
<dbReference type="RefSeq" id="XP_055875976.1">
    <property type="nucleotide sequence ID" value="XM_056020001.1"/>
</dbReference>
<dbReference type="GO" id="GO:0005042">
    <property type="term" value="F:netrin receptor activity"/>
    <property type="evidence" value="ECO:0007669"/>
    <property type="project" value="UniProtKB-UniRule"/>
</dbReference>
<feature type="compositionally biased region" description="Polar residues" evidence="14">
    <location>
        <begin position="445"/>
        <end position="454"/>
    </location>
</feature>
<dbReference type="PROSITE" id="PS50092">
    <property type="entry name" value="TSP1"/>
    <property type="match status" value="1"/>
</dbReference>
<dbReference type="SMART" id="SM00209">
    <property type="entry name" value="TSP1"/>
    <property type="match status" value="1"/>
</dbReference>
<comment type="function">
    <text evidence="13">Receptor for netrin required for axon guidance. Mediates axon repulsion of neuronal growth cones in the developing nervous system upon ligand binding.</text>
</comment>
<dbReference type="SMART" id="SM00005">
    <property type="entry name" value="DEATH"/>
    <property type="match status" value="1"/>
</dbReference>
<dbReference type="GeneID" id="106077997"/>
<dbReference type="OrthoDB" id="5973910at2759"/>
<keyword evidence="5 13" id="KW-0732">Signal</keyword>
<dbReference type="InterPro" id="IPR003598">
    <property type="entry name" value="Ig_sub2"/>
</dbReference>
<organism evidence="18 20">
    <name type="scientific">Biomphalaria glabrata</name>
    <name type="common">Bloodfluke planorb</name>
    <name type="synonym">Freshwater snail</name>
    <dbReference type="NCBI Taxonomy" id="6526"/>
    <lineage>
        <taxon>Eukaryota</taxon>
        <taxon>Metazoa</taxon>
        <taxon>Spiralia</taxon>
        <taxon>Lophotrochozoa</taxon>
        <taxon>Mollusca</taxon>
        <taxon>Gastropoda</taxon>
        <taxon>Heterobranchia</taxon>
        <taxon>Euthyneura</taxon>
        <taxon>Panpulmonata</taxon>
        <taxon>Hygrophila</taxon>
        <taxon>Lymnaeoidea</taxon>
        <taxon>Planorbidae</taxon>
        <taxon>Biomphalaria</taxon>
    </lineage>
</organism>
<feature type="domain" description="Death" evidence="15">
    <location>
        <begin position="996"/>
        <end position="1062"/>
    </location>
</feature>
<evidence type="ECO:0000313" key="18">
    <source>
        <dbReference type="Proteomes" id="UP001165740"/>
    </source>
</evidence>
<dbReference type="Gene3D" id="2.20.100.10">
    <property type="entry name" value="Thrombospondin type-1 (TSP1) repeat"/>
    <property type="match status" value="1"/>
</dbReference>
<evidence type="ECO:0000256" key="7">
    <source>
        <dbReference type="ARBA" id="ARBA00022989"/>
    </source>
</evidence>
<dbReference type="GO" id="GO:0008045">
    <property type="term" value="P:motor neuron axon guidance"/>
    <property type="evidence" value="ECO:0007669"/>
    <property type="project" value="TreeGrafter"/>
</dbReference>
<evidence type="ECO:0000256" key="10">
    <source>
        <dbReference type="ARBA" id="ARBA00023170"/>
    </source>
</evidence>